<organism evidence="2 3">
    <name type="scientific">Syncephalastrum racemosum</name>
    <name type="common">Filamentous fungus</name>
    <dbReference type="NCBI Taxonomy" id="13706"/>
    <lineage>
        <taxon>Eukaryota</taxon>
        <taxon>Fungi</taxon>
        <taxon>Fungi incertae sedis</taxon>
        <taxon>Mucoromycota</taxon>
        <taxon>Mucoromycotina</taxon>
        <taxon>Mucoromycetes</taxon>
        <taxon>Mucorales</taxon>
        <taxon>Syncephalastraceae</taxon>
        <taxon>Syncephalastrum</taxon>
    </lineage>
</organism>
<feature type="transmembrane region" description="Helical" evidence="1">
    <location>
        <begin position="51"/>
        <end position="72"/>
    </location>
</feature>
<protein>
    <submittedName>
        <fullName evidence="2">Uncharacterized protein</fullName>
    </submittedName>
</protein>
<dbReference type="EMBL" id="MCGN01000004">
    <property type="protein sequence ID" value="ORY98234.1"/>
    <property type="molecule type" value="Genomic_DNA"/>
</dbReference>
<keyword evidence="1" id="KW-0812">Transmembrane</keyword>
<evidence type="ECO:0000256" key="1">
    <source>
        <dbReference type="SAM" id="Phobius"/>
    </source>
</evidence>
<dbReference type="AlphaFoldDB" id="A0A1X2HH12"/>
<name>A0A1X2HH12_SYNRA</name>
<keyword evidence="3" id="KW-1185">Reference proteome</keyword>
<keyword evidence="1" id="KW-1133">Transmembrane helix</keyword>
<reference evidence="2 3" key="1">
    <citation type="submission" date="2016-07" db="EMBL/GenBank/DDBJ databases">
        <title>Pervasive Adenine N6-methylation of Active Genes in Fungi.</title>
        <authorList>
            <consortium name="DOE Joint Genome Institute"/>
            <person name="Mondo S.J."/>
            <person name="Dannebaum R.O."/>
            <person name="Kuo R.C."/>
            <person name="Labutti K."/>
            <person name="Haridas S."/>
            <person name="Kuo A."/>
            <person name="Salamov A."/>
            <person name="Ahrendt S.R."/>
            <person name="Lipzen A."/>
            <person name="Sullivan W."/>
            <person name="Andreopoulos W.B."/>
            <person name="Clum A."/>
            <person name="Lindquist E."/>
            <person name="Daum C."/>
            <person name="Ramamoorthy G.K."/>
            <person name="Gryganskyi A."/>
            <person name="Culley D."/>
            <person name="Magnuson J.K."/>
            <person name="James T.Y."/>
            <person name="O'Malley M.A."/>
            <person name="Stajich J.E."/>
            <person name="Spatafora J.W."/>
            <person name="Visel A."/>
            <person name="Grigoriev I.V."/>
        </authorList>
    </citation>
    <scope>NUCLEOTIDE SEQUENCE [LARGE SCALE GENOMIC DNA]</scope>
    <source>
        <strain evidence="2 3">NRRL 2496</strain>
    </source>
</reference>
<accession>A0A1X2HH12</accession>
<evidence type="ECO:0000313" key="3">
    <source>
        <dbReference type="Proteomes" id="UP000242180"/>
    </source>
</evidence>
<gene>
    <name evidence="2" type="ORF">BCR43DRAFT_265062</name>
</gene>
<proteinExistence type="predicted"/>
<sequence length="126" mass="14237">MIDIRNMLKSMVVALNFFLIAATPILANCNYLRNDLFPRIAHMLSLHQISADTTILAVALTTLYAYVVLGFVNDLVQVNHQNALAELEKYPDSLTAQRRVARSLSVCLFTERAQQEVRQLFPGKIM</sequence>
<dbReference type="Proteomes" id="UP000242180">
    <property type="component" value="Unassembled WGS sequence"/>
</dbReference>
<evidence type="ECO:0000313" key="2">
    <source>
        <dbReference type="EMBL" id="ORY98234.1"/>
    </source>
</evidence>
<comment type="caution">
    <text evidence="2">The sequence shown here is derived from an EMBL/GenBank/DDBJ whole genome shotgun (WGS) entry which is preliminary data.</text>
</comment>
<keyword evidence="1" id="KW-0472">Membrane</keyword>
<dbReference type="InParanoid" id="A0A1X2HH12"/>